<dbReference type="SUPFAM" id="SSF52540">
    <property type="entry name" value="P-loop containing nucleoside triphosphate hydrolases"/>
    <property type="match status" value="1"/>
</dbReference>
<feature type="binding site" evidence="6">
    <location>
        <position position="150"/>
    </location>
    <ligand>
        <name>Zn(2+)</name>
        <dbReference type="ChEBI" id="CHEBI:29105"/>
        <note>structural</note>
    </ligand>
</feature>
<feature type="binding site" evidence="6">
    <location>
        <position position="130"/>
    </location>
    <ligand>
        <name>Zn(2+)</name>
        <dbReference type="ChEBI" id="CHEBI:29105"/>
        <note>structural</note>
    </ligand>
</feature>
<comment type="pathway">
    <text evidence="6">Purine metabolism; AMP biosynthesis via salvage pathway; AMP from ADP: step 1/1.</text>
</comment>
<feature type="binding site" evidence="6">
    <location>
        <begin position="10"/>
        <end position="15"/>
    </location>
    <ligand>
        <name>ATP</name>
        <dbReference type="ChEBI" id="CHEBI:30616"/>
    </ligand>
</feature>
<evidence type="ECO:0000256" key="6">
    <source>
        <dbReference type="HAMAP-Rule" id="MF_00235"/>
    </source>
</evidence>
<feature type="binding site" evidence="6">
    <location>
        <position position="36"/>
    </location>
    <ligand>
        <name>AMP</name>
        <dbReference type="ChEBI" id="CHEBI:456215"/>
    </ligand>
</feature>
<feature type="binding site" evidence="6">
    <location>
        <begin position="57"/>
        <end position="59"/>
    </location>
    <ligand>
        <name>AMP</name>
        <dbReference type="ChEBI" id="CHEBI:456215"/>
    </ligand>
</feature>
<feature type="binding site" evidence="6">
    <location>
        <position position="127"/>
    </location>
    <ligand>
        <name>ATP</name>
        <dbReference type="ChEBI" id="CHEBI:30616"/>
    </ligand>
</feature>
<organism evidence="10 11">
    <name type="scientific">Capillibacterium thermochitinicola</name>
    <dbReference type="NCBI Taxonomy" id="2699427"/>
    <lineage>
        <taxon>Bacteria</taxon>
        <taxon>Bacillati</taxon>
        <taxon>Bacillota</taxon>
        <taxon>Capillibacterium</taxon>
    </lineage>
</organism>
<feature type="binding site" evidence="6">
    <location>
        <position position="133"/>
    </location>
    <ligand>
        <name>Zn(2+)</name>
        <dbReference type="ChEBI" id="CHEBI:29105"/>
        <note>structural</note>
    </ligand>
</feature>
<keyword evidence="6" id="KW-0963">Cytoplasm</keyword>
<dbReference type="Proteomes" id="UP000657177">
    <property type="component" value="Unassembled WGS sequence"/>
</dbReference>
<dbReference type="PANTHER" id="PTHR23359">
    <property type="entry name" value="NUCLEOTIDE KINASE"/>
    <property type="match status" value="1"/>
</dbReference>
<evidence type="ECO:0000313" key="11">
    <source>
        <dbReference type="Proteomes" id="UP000657177"/>
    </source>
</evidence>
<dbReference type="GO" id="GO:0005737">
    <property type="term" value="C:cytoplasm"/>
    <property type="evidence" value="ECO:0007669"/>
    <property type="project" value="UniProtKB-SubCell"/>
</dbReference>
<dbReference type="NCBIfam" id="NF001380">
    <property type="entry name" value="PRK00279.1-2"/>
    <property type="match status" value="1"/>
</dbReference>
<dbReference type="InterPro" id="IPR007862">
    <property type="entry name" value="Adenylate_kinase_lid-dom"/>
</dbReference>
<keyword evidence="11" id="KW-1185">Reference proteome</keyword>
<dbReference type="GO" id="GO:0044209">
    <property type="term" value="P:AMP salvage"/>
    <property type="evidence" value="ECO:0007669"/>
    <property type="project" value="UniProtKB-UniRule"/>
</dbReference>
<comment type="domain">
    <text evidence="6">Consists of three domains, a large central CORE domain and two small peripheral domains, NMPbind and LID, which undergo movements during catalysis. The LID domain closes over the site of phosphoryl transfer upon ATP binding. Assembling and dissambling the active center during each catalytic cycle provides an effective means to prevent ATP hydrolysis. Some bacteria have evolved a zinc-coordinating structure that stabilizes the LID domain.</text>
</comment>
<dbReference type="InterPro" id="IPR000850">
    <property type="entry name" value="Adenylat/UMP-CMP_kin"/>
</dbReference>
<dbReference type="HAMAP" id="MF_00235">
    <property type="entry name" value="Adenylate_kinase_Adk"/>
    <property type="match status" value="1"/>
</dbReference>
<keyword evidence="2 6" id="KW-0545">Nucleotide biosynthesis</keyword>
<dbReference type="NCBIfam" id="TIGR01351">
    <property type="entry name" value="adk"/>
    <property type="match status" value="1"/>
</dbReference>
<proteinExistence type="inferred from homology"/>
<keyword evidence="6" id="KW-0479">Metal-binding</keyword>
<feature type="region of interest" description="NMP" evidence="6">
    <location>
        <begin position="30"/>
        <end position="59"/>
    </location>
</feature>
<dbReference type="PROSITE" id="PS00113">
    <property type="entry name" value="ADENYLATE_KINASE"/>
    <property type="match status" value="1"/>
</dbReference>
<feature type="binding site" evidence="6">
    <location>
        <position position="31"/>
    </location>
    <ligand>
        <name>AMP</name>
        <dbReference type="ChEBI" id="CHEBI:456215"/>
    </ligand>
</feature>
<keyword evidence="1 6" id="KW-0808">Transferase</keyword>
<dbReference type="UniPathway" id="UPA00588">
    <property type="reaction ID" value="UER00649"/>
</dbReference>
<feature type="binding site" evidence="6">
    <location>
        <position position="153"/>
    </location>
    <ligand>
        <name>Zn(2+)</name>
        <dbReference type="ChEBI" id="CHEBI:29105"/>
        <note>structural</note>
    </ligand>
</feature>
<keyword evidence="6" id="KW-0862">Zinc</keyword>
<feature type="binding site" evidence="6">
    <location>
        <begin position="136"/>
        <end position="137"/>
    </location>
    <ligand>
        <name>ATP</name>
        <dbReference type="ChEBI" id="CHEBI:30616"/>
    </ligand>
</feature>
<comment type="subunit">
    <text evidence="6 8">Monomer.</text>
</comment>
<keyword evidence="4 6" id="KW-0418">Kinase</keyword>
<evidence type="ECO:0000256" key="7">
    <source>
        <dbReference type="RuleBase" id="RU003330"/>
    </source>
</evidence>
<comment type="subcellular location">
    <subcellularLocation>
        <location evidence="6 8">Cytoplasm</location>
    </subcellularLocation>
</comment>
<comment type="function">
    <text evidence="6">Catalyzes the reversible transfer of the terminal phosphate group between ATP and AMP. Plays an important role in cellular energy homeostasis and in adenine nucleotide metabolism.</text>
</comment>
<feature type="binding site" evidence="6">
    <location>
        <position position="92"/>
    </location>
    <ligand>
        <name>AMP</name>
        <dbReference type="ChEBI" id="CHEBI:456215"/>
    </ligand>
</feature>
<dbReference type="PRINTS" id="PR00094">
    <property type="entry name" value="ADENYLTKNASE"/>
</dbReference>
<reference evidence="10" key="1">
    <citation type="submission" date="2020-06" db="EMBL/GenBank/DDBJ databases">
        <title>Novel chitinolytic bacterium.</title>
        <authorList>
            <person name="Ungkulpasvich U."/>
            <person name="Kosugi A."/>
            <person name="Uke A."/>
        </authorList>
    </citation>
    <scope>NUCLEOTIDE SEQUENCE</scope>
    <source>
        <strain evidence="10">UUS1-1</strain>
    </source>
</reference>
<feature type="binding site" evidence="6">
    <location>
        <position position="199"/>
    </location>
    <ligand>
        <name>ATP</name>
        <dbReference type="ChEBI" id="CHEBI:30616"/>
    </ligand>
</feature>
<comment type="caution">
    <text evidence="10">The sequence shown here is derived from an EMBL/GenBank/DDBJ whole genome shotgun (WGS) entry which is preliminary data.</text>
</comment>
<evidence type="ECO:0000259" key="9">
    <source>
        <dbReference type="Pfam" id="PF05191"/>
    </source>
</evidence>
<comment type="similarity">
    <text evidence="6 7">Belongs to the adenylate kinase family.</text>
</comment>
<feature type="binding site" evidence="6">
    <location>
        <position position="160"/>
    </location>
    <ligand>
        <name>AMP</name>
        <dbReference type="ChEBI" id="CHEBI:456215"/>
    </ligand>
</feature>
<evidence type="ECO:0000256" key="2">
    <source>
        <dbReference type="ARBA" id="ARBA00022727"/>
    </source>
</evidence>
<dbReference type="CDD" id="cd01428">
    <property type="entry name" value="ADK"/>
    <property type="match status" value="1"/>
</dbReference>
<sequence>MQLILLGPPGAGKGTQAARIGAEFKIPPISTGDIFREAIKKKTPLGEQAERYMKAGELVPDELVLGIVKERLAAPDTAQGFLLDGFPRTLPQAVAFDRYLAEKGQALTAVINIEVDPEILVERLSGRRICRDCGAVYHVVTKKERQPGVCDLCQGQLIQREDDAEATVRNRLTVYAQQTAPLIKYYREAGLLLTVDGAQPIDDVYQAIVTGVRQRVGQ</sequence>
<evidence type="ECO:0000256" key="5">
    <source>
        <dbReference type="ARBA" id="ARBA00022840"/>
    </source>
</evidence>
<dbReference type="EMBL" id="JAAKDE010000004">
    <property type="protein sequence ID" value="MBA2132551.1"/>
    <property type="molecule type" value="Genomic_DNA"/>
</dbReference>
<feature type="binding site" evidence="6">
    <location>
        <begin position="85"/>
        <end position="88"/>
    </location>
    <ligand>
        <name>AMP</name>
        <dbReference type="ChEBI" id="CHEBI:456215"/>
    </ligand>
</feature>
<feature type="domain" description="Adenylate kinase active site lid" evidence="9">
    <location>
        <begin position="127"/>
        <end position="162"/>
    </location>
</feature>
<dbReference type="FunFam" id="3.40.50.300:FF:000106">
    <property type="entry name" value="Adenylate kinase mitochondrial"/>
    <property type="match status" value="1"/>
</dbReference>
<dbReference type="Pfam" id="PF05191">
    <property type="entry name" value="ADK_lid"/>
    <property type="match status" value="1"/>
</dbReference>
<keyword evidence="3 6" id="KW-0547">Nucleotide-binding</keyword>
<feature type="binding site" evidence="6">
    <location>
        <position position="171"/>
    </location>
    <ligand>
        <name>AMP</name>
        <dbReference type="ChEBI" id="CHEBI:456215"/>
    </ligand>
</feature>
<dbReference type="RefSeq" id="WP_181339030.1">
    <property type="nucleotide sequence ID" value="NZ_JAAKDE010000004.1"/>
</dbReference>
<dbReference type="InterPro" id="IPR006259">
    <property type="entry name" value="Adenyl_kin_sub"/>
</dbReference>
<comment type="catalytic activity">
    <reaction evidence="6 8">
        <text>AMP + ATP = 2 ADP</text>
        <dbReference type="Rhea" id="RHEA:12973"/>
        <dbReference type="ChEBI" id="CHEBI:30616"/>
        <dbReference type="ChEBI" id="CHEBI:456215"/>
        <dbReference type="ChEBI" id="CHEBI:456216"/>
        <dbReference type="EC" id="2.7.4.3"/>
    </reaction>
</comment>
<keyword evidence="5 6" id="KW-0067">ATP-binding</keyword>
<dbReference type="GO" id="GO:0005524">
    <property type="term" value="F:ATP binding"/>
    <property type="evidence" value="ECO:0007669"/>
    <property type="project" value="UniProtKB-UniRule"/>
</dbReference>
<dbReference type="GO" id="GO:0004017">
    <property type="term" value="F:AMP kinase activity"/>
    <property type="evidence" value="ECO:0007669"/>
    <property type="project" value="UniProtKB-UniRule"/>
</dbReference>
<name>A0A8J6HZA6_9FIRM</name>
<dbReference type="EC" id="2.7.4.3" evidence="6 8"/>
<evidence type="ECO:0000313" key="10">
    <source>
        <dbReference type="EMBL" id="MBA2132551.1"/>
    </source>
</evidence>
<protein>
    <recommendedName>
        <fullName evidence="6 8">Adenylate kinase</fullName>
        <shortName evidence="6">AK</shortName>
        <ecNumber evidence="6 8">2.7.4.3</ecNumber>
    </recommendedName>
    <alternativeName>
        <fullName evidence="6">ATP-AMP transphosphorylase</fullName>
    </alternativeName>
    <alternativeName>
        <fullName evidence="6">ATP:AMP phosphotransferase</fullName>
    </alternativeName>
    <alternativeName>
        <fullName evidence="6">Adenylate monophosphate kinase</fullName>
    </alternativeName>
</protein>
<evidence type="ECO:0000256" key="8">
    <source>
        <dbReference type="RuleBase" id="RU003331"/>
    </source>
</evidence>
<feature type="region of interest" description="LID" evidence="6">
    <location>
        <begin position="126"/>
        <end position="163"/>
    </location>
</feature>
<accession>A0A8J6HZA6</accession>
<dbReference type="NCBIfam" id="NF011100">
    <property type="entry name" value="PRK14527.1"/>
    <property type="match status" value="1"/>
</dbReference>
<dbReference type="GO" id="GO:0008270">
    <property type="term" value="F:zinc ion binding"/>
    <property type="evidence" value="ECO:0007669"/>
    <property type="project" value="UniProtKB-UniRule"/>
</dbReference>
<evidence type="ECO:0000256" key="3">
    <source>
        <dbReference type="ARBA" id="ARBA00022741"/>
    </source>
</evidence>
<dbReference type="NCBIfam" id="NF001381">
    <property type="entry name" value="PRK00279.1-3"/>
    <property type="match status" value="1"/>
</dbReference>
<evidence type="ECO:0000256" key="4">
    <source>
        <dbReference type="ARBA" id="ARBA00022777"/>
    </source>
</evidence>
<evidence type="ECO:0000256" key="1">
    <source>
        <dbReference type="ARBA" id="ARBA00022679"/>
    </source>
</evidence>
<dbReference type="InterPro" id="IPR033690">
    <property type="entry name" value="Adenylat_kinase_CS"/>
</dbReference>
<dbReference type="AlphaFoldDB" id="A0A8J6HZA6"/>
<dbReference type="Gene3D" id="3.40.50.300">
    <property type="entry name" value="P-loop containing nucleotide triphosphate hydrolases"/>
    <property type="match status" value="1"/>
</dbReference>
<gene>
    <name evidence="6" type="primary">adk</name>
    <name evidence="10" type="ORF">G5B42_03205</name>
</gene>
<dbReference type="Pfam" id="PF00406">
    <property type="entry name" value="ADK"/>
    <property type="match status" value="1"/>
</dbReference>
<dbReference type="InterPro" id="IPR027417">
    <property type="entry name" value="P-loop_NTPase"/>
</dbReference>